<dbReference type="Proteomes" id="UP001151760">
    <property type="component" value="Unassembled WGS sequence"/>
</dbReference>
<proteinExistence type="predicted"/>
<evidence type="ECO:0000256" key="1">
    <source>
        <dbReference type="SAM" id="MobiDB-lite"/>
    </source>
</evidence>
<protein>
    <submittedName>
        <fullName evidence="2">Uncharacterized protein</fullName>
    </submittedName>
</protein>
<reference evidence="2" key="1">
    <citation type="journal article" date="2022" name="Int. J. Mol. Sci.">
        <title>Draft Genome of Tanacetum Coccineum: Genomic Comparison of Closely Related Tanacetum-Family Plants.</title>
        <authorList>
            <person name="Yamashiro T."/>
            <person name="Shiraishi A."/>
            <person name="Nakayama K."/>
            <person name="Satake H."/>
        </authorList>
    </citation>
    <scope>NUCLEOTIDE SEQUENCE</scope>
</reference>
<feature type="compositionally biased region" description="Acidic residues" evidence="1">
    <location>
        <begin position="229"/>
        <end position="239"/>
    </location>
</feature>
<feature type="region of interest" description="Disordered" evidence="1">
    <location>
        <begin position="220"/>
        <end position="239"/>
    </location>
</feature>
<keyword evidence="3" id="KW-1185">Reference proteome</keyword>
<accession>A0ABQ4X1M5</accession>
<evidence type="ECO:0000313" key="2">
    <source>
        <dbReference type="EMBL" id="GJS59104.1"/>
    </source>
</evidence>
<comment type="caution">
    <text evidence="2">The sequence shown here is derived from an EMBL/GenBank/DDBJ whole genome shotgun (WGS) entry which is preliminary data.</text>
</comment>
<gene>
    <name evidence="2" type="ORF">Tco_0653888</name>
</gene>
<sequence>MNQQKTEQVIAHDEGWFWYTITKLKGSDSYKFLLANKECEVDAKVFRKILDICPRKEGEDFTKVQKDEDTLTFLIDLGYSRPLHKDNVDYPSLIWEDIAYQIDHRRENKSRQSYQRFLLYSTGLIPPKKSRDKVEEVKKKPTISAANNIVLDPDLALELGKSISLTEAEEEADAREVCDTHIPRVPDESTIVFTTSTEETGTKLGVPNEEKIILEKGAEEASEHFDRDVDAEDDDEETEYDSKDIYKYKIKVQKDVDDKMKDAETIQQELKEKEELTDADKTDVEEIADLIKETTEQPLTSSSLSMSSDYGTQFLNLSHNEETFEQPPVTSTISNLQQTTPIPTTIPTPPSFTKAIPKITPLIAVQLRVTKFEQDVSKLKKTDHSAAALAYIQSQVHTVVDKYLGTKLDNALLKALETHYKFS</sequence>
<organism evidence="2 3">
    <name type="scientific">Tanacetum coccineum</name>
    <dbReference type="NCBI Taxonomy" id="301880"/>
    <lineage>
        <taxon>Eukaryota</taxon>
        <taxon>Viridiplantae</taxon>
        <taxon>Streptophyta</taxon>
        <taxon>Embryophyta</taxon>
        <taxon>Tracheophyta</taxon>
        <taxon>Spermatophyta</taxon>
        <taxon>Magnoliopsida</taxon>
        <taxon>eudicotyledons</taxon>
        <taxon>Gunneridae</taxon>
        <taxon>Pentapetalae</taxon>
        <taxon>asterids</taxon>
        <taxon>campanulids</taxon>
        <taxon>Asterales</taxon>
        <taxon>Asteraceae</taxon>
        <taxon>Asteroideae</taxon>
        <taxon>Anthemideae</taxon>
        <taxon>Anthemidinae</taxon>
        <taxon>Tanacetum</taxon>
    </lineage>
</organism>
<feature type="region of interest" description="Disordered" evidence="1">
    <location>
        <begin position="324"/>
        <end position="350"/>
    </location>
</feature>
<name>A0ABQ4X1M5_9ASTR</name>
<dbReference type="EMBL" id="BQNB010009126">
    <property type="protein sequence ID" value="GJS59104.1"/>
    <property type="molecule type" value="Genomic_DNA"/>
</dbReference>
<reference evidence="2" key="2">
    <citation type="submission" date="2022-01" db="EMBL/GenBank/DDBJ databases">
        <authorList>
            <person name="Yamashiro T."/>
            <person name="Shiraishi A."/>
            <person name="Satake H."/>
            <person name="Nakayama K."/>
        </authorList>
    </citation>
    <scope>NUCLEOTIDE SEQUENCE</scope>
</reference>
<feature type="compositionally biased region" description="Polar residues" evidence="1">
    <location>
        <begin position="328"/>
        <end position="338"/>
    </location>
</feature>
<evidence type="ECO:0000313" key="3">
    <source>
        <dbReference type="Proteomes" id="UP001151760"/>
    </source>
</evidence>